<comment type="caution">
    <text evidence="1">The sequence shown here is derived from an EMBL/GenBank/DDBJ whole genome shotgun (WGS) entry which is preliminary data.</text>
</comment>
<evidence type="ECO:0000313" key="1">
    <source>
        <dbReference type="EMBL" id="MDQ0537449.1"/>
    </source>
</evidence>
<dbReference type="RefSeq" id="WP_209991366.1">
    <property type="nucleotide sequence ID" value="NZ_JAGINO010000051.1"/>
</dbReference>
<dbReference type="Proteomes" id="UP001244552">
    <property type="component" value="Unassembled WGS sequence"/>
</dbReference>
<sequence length="143" mass="15753">MGDTYLISGLTAKRAEVSGIIADLEKRIAQHRAGLVHIDAVLRLCAPDVVPEEIAPKAVRKRNDWFKPGELARMVLDVLRIAPAPMTVRDIAVEVMQRRGLDTTDARTGKLVTKLVHNAVTRQAADLVERVEDGKVVAWRVDG</sequence>
<protein>
    <submittedName>
        <fullName evidence="1">Uncharacterized protein</fullName>
    </submittedName>
</protein>
<organism evidence="1 2">
    <name type="scientific">Azospirillum picis</name>
    <dbReference type="NCBI Taxonomy" id="488438"/>
    <lineage>
        <taxon>Bacteria</taxon>
        <taxon>Pseudomonadati</taxon>
        <taxon>Pseudomonadota</taxon>
        <taxon>Alphaproteobacteria</taxon>
        <taxon>Rhodospirillales</taxon>
        <taxon>Azospirillaceae</taxon>
        <taxon>Azospirillum</taxon>
    </lineage>
</organism>
<gene>
    <name evidence="1" type="ORF">QO018_006354</name>
</gene>
<keyword evidence="2" id="KW-1185">Reference proteome</keyword>
<accession>A0ABU0MW72</accession>
<reference evidence="1 2" key="1">
    <citation type="submission" date="2023-07" db="EMBL/GenBank/DDBJ databases">
        <title>Genomic Encyclopedia of Type Strains, Phase IV (KMG-IV): sequencing the most valuable type-strain genomes for metagenomic binning, comparative biology and taxonomic classification.</title>
        <authorList>
            <person name="Goeker M."/>
        </authorList>
    </citation>
    <scope>NUCLEOTIDE SEQUENCE [LARGE SCALE GENOMIC DNA]</scope>
    <source>
        <strain evidence="1 2">DSM 19922</strain>
    </source>
</reference>
<dbReference type="EMBL" id="JAUSVU010000051">
    <property type="protein sequence ID" value="MDQ0537449.1"/>
    <property type="molecule type" value="Genomic_DNA"/>
</dbReference>
<evidence type="ECO:0000313" key="2">
    <source>
        <dbReference type="Proteomes" id="UP001244552"/>
    </source>
</evidence>
<proteinExistence type="predicted"/>
<name>A0ABU0MW72_9PROT</name>